<accession>A0ABX2KIL9</accession>
<dbReference type="CDD" id="cd02227">
    <property type="entry name" value="cupin_TM1112-like"/>
    <property type="match status" value="1"/>
</dbReference>
<sequence>MPDHTPVSIDSHRIADDEVGKPAVFGAILSGQPLEIHRNIFEGDYSRFRSGVWQCTPGLVAMKDWPYHEFCVLLSGRVIITPEGGTPREYKAGDALVLPMGFTGTWEILETVRKYYAVQARQPLLRRMKARVKGWLRPDKENGGAKGGPAANAQPGTAF</sequence>
<dbReference type="Gene3D" id="2.60.120.10">
    <property type="entry name" value="Jelly Rolls"/>
    <property type="match status" value="1"/>
</dbReference>
<dbReference type="SUPFAM" id="SSF51182">
    <property type="entry name" value="RmlC-like cupins"/>
    <property type="match status" value="1"/>
</dbReference>
<dbReference type="PANTHER" id="PTHR40943:SF1">
    <property type="entry name" value="CYTOPLASMIC PROTEIN"/>
    <property type="match status" value="1"/>
</dbReference>
<keyword evidence="4" id="KW-1185">Reference proteome</keyword>
<evidence type="ECO:0000259" key="2">
    <source>
        <dbReference type="Pfam" id="PF05899"/>
    </source>
</evidence>
<feature type="domain" description="(S)-ureidoglycine aminohydrolase cupin" evidence="2">
    <location>
        <begin position="46"/>
        <end position="116"/>
    </location>
</feature>
<name>A0ABX2KIL9_9PROT</name>
<gene>
    <name evidence="3" type="ORF">GBZ48_10115</name>
</gene>
<dbReference type="RefSeq" id="WP_174470920.1">
    <property type="nucleotide sequence ID" value="NZ_JAGINN010000002.1"/>
</dbReference>
<dbReference type="Proteomes" id="UP000605086">
    <property type="component" value="Unassembled WGS sequence"/>
</dbReference>
<dbReference type="InterPro" id="IPR014710">
    <property type="entry name" value="RmlC-like_jellyroll"/>
</dbReference>
<dbReference type="PANTHER" id="PTHR40943">
    <property type="entry name" value="CYTOPLASMIC PROTEIN-RELATED"/>
    <property type="match status" value="1"/>
</dbReference>
<dbReference type="InterPro" id="IPR008579">
    <property type="entry name" value="UGlyAH_Cupin_dom"/>
</dbReference>
<comment type="caution">
    <text evidence="3">The sequence shown here is derived from an EMBL/GenBank/DDBJ whole genome shotgun (WGS) entry which is preliminary data.</text>
</comment>
<reference evidence="3 4" key="1">
    <citation type="submission" date="2019-10" db="EMBL/GenBank/DDBJ databases">
        <title>Genome sequence of Azospirillum melinis.</title>
        <authorList>
            <person name="Ambrosini A."/>
            <person name="Sant'Anna F.H."/>
            <person name="Cassan F.D."/>
            <person name="Souza E.M."/>
            <person name="Passaglia L.M.P."/>
        </authorList>
    </citation>
    <scope>NUCLEOTIDE SEQUENCE [LARGE SCALE GENOMIC DNA]</scope>
    <source>
        <strain evidence="3 4">TMCY0552</strain>
    </source>
</reference>
<dbReference type="EMBL" id="WHOS01000010">
    <property type="protein sequence ID" value="NUA99648.1"/>
    <property type="molecule type" value="Genomic_DNA"/>
</dbReference>
<evidence type="ECO:0000313" key="3">
    <source>
        <dbReference type="EMBL" id="NUA99648.1"/>
    </source>
</evidence>
<dbReference type="Pfam" id="PF05899">
    <property type="entry name" value="Cupin_3"/>
    <property type="match status" value="1"/>
</dbReference>
<organism evidence="3 4">
    <name type="scientific">Azospirillum melinis</name>
    <dbReference type="NCBI Taxonomy" id="328839"/>
    <lineage>
        <taxon>Bacteria</taxon>
        <taxon>Pseudomonadati</taxon>
        <taxon>Pseudomonadota</taxon>
        <taxon>Alphaproteobacteria</taxon>
        <taxon>Rhodospirillales</taxon>
        <taxon>Azospirillaceae</taxon>
        <taxon>Azospirillum</taxon>
    </lineage>
</organism>
<protein>
    <submittedName>
        <fullName evidence="3">DUF861 domain-containing protein</fullName>
    </submittedName>
</protein>
<evidence type="ECO:0000256" key="1">
    <source>
        <dbReference type="SAM" id="MobiDB-lite"/>
    </source>
</evidence>
<feature type="compositionally biased region" description="Low complexity" evidence="1">
    <location>
        <begin position="148"/>
        <end position="159"/>
    </location>
</feature>
<evidence type="ECO:0000313" key="4">
    <source>
        <dbReference type="Proteomes" id="UP000605086"/>
    </source>
</evidence>
<dbReference type="InterPro" id="IPR011051">
    <property type="entry name" value="RmlC_Cupin_sf"/>
</dbReference>
<proteinExistence type="predicted"/>
<feature type="region of interest" description="Disordered" evidence="1">
    <location>
        <begin position="136"/>
        <end position="159"/>
    </location>
</feature>